<reference evidence="3 4" key="1">
    <citation type="submission" date="2019-03" db="EMBL/GenBank/DDBJ databases">
        <title>Deep-cultivation of Planctomycetes and their phenomic and genomic characterization uncovers novel biology.</title>
        <authorList>
            <person name="Wiegand S."/>
            <person name="Jogler M."/>
            <person name="Boedeker C."/>
            <person name="Pinto D."/>
            <person name="Vollmers J."/>
            <person name="Rivas-Marin E."/>
            <person name="Kohn T."/>
            <person name="Peeters S.H."/>
            <person name="Heuer A."/>
            <person name="Rast P."/>
            <person name="Oberbeckmann S."/>
            <person name="Bunk B."/>
            <person name="Jeske O."/>
            <person name="Meyerdierks A."/>
            <person name="Storesund J.E."/>
            <person name="Kallscheuer N."/>
            <person name="Luecker S."/>
            <person name="Lage O.M."/>
            <person name="Pohl T."/>
            <person name="Merkel B.J."/>
            <person name="Hornburger P."/>
            <person name="Mueller R.-W."/>
            <person name="Bruemmer F."/>
            <person name="Labrenz M."/>
            <person name="Spormann A.M."/>
            <person name="Op den Camp H."/>
            <person name="Overmann J."/>
            <person name="Amann R."/>
            <person name="Jetten M.S.M."/>
            <person name="Mascher T."/>
            <person name="Medema M.H."/>
            <person name="Devos D.P."/>
            <person name="Kaster A.-K."/>
            <person name="Ovreas L."/>
            <person name="Rohde M."/>
            <person name="Galperin M.Y."/>
            <person name="Jogler C."/>
        </authorList>
    </citation>
    <scope>NUCLEOTIDE SEQUENCE [LARGE SCALE GENOMIC DNA]</scope>
    <source>
        <strain evidence="3 4">Enr17</strain>
    </source>
</reference>
<dbReference type="EMBL" id="CP037452">
    <property type="protein sequence ID" value="QDV49584.1"/>
    <property type="molecule type" value="Genomic_DNA"/>
</dbReference>
<name>A0A518I947_9PLAN</name>
<keyword evidence="1" id="KW-0175">Coiled coil</keyword>
<dbReference type="Proteomes" id="UP000318313">
    <property type="component" value="Chromosome"/>
</dbReference>
<feature type="region of interest" description="Disordered" evidence="2">
    <location>
        <begin position="352"/>
        <end position="377"/>
    </location>
</feature>
<dbReference type="AlphaFoldDB" id="A0A518I947"/>
<organism evidence="3 4">
    <name type="scientific">Gimesia fumaroli</name>
    <dbReference type="NCBI Taxonomy" id="2527976"/>
    <lineage>
        <taxon>Bacteria</taxon>
        <taxon>Pseudomonadati</taxon>
        <taxon>Planctomycetota</taxon>
        <taxon>Planctomycetia</taxon>
        <taxon>Planctomycetales</taxon>
        <taxon>Planctomycetaceae</taxon>
        <taxon>Gimesia</taxon>
    </lineage>
</organism>
<proteinExistence type="predicted"/>
<evidence type="ECO:0000313" key="4">
    <source>
        <dbReference type="Proteomes" id="UP000318313"/>
    </source>
</evidence>
<accession>A0A518I947</accession>
<feature type="compositionally biased region" description="Acidic residues" evidence="2">
    <location>
        <begin position="355"/>
        <end position="376"/>
    </location>
</feature>
<sequence length="565" mass="63617">MSKAAEKPTFEDVIKDGTDFGQWLYEEAKGYWGIEISLADANDLSDEEKAHVFTWVQEAIYADECFLEEFPEFDSVVDSLITPETPSDCPDDKDMEEAMQLGVQAANTKGMQFRDNNFREMFAQERYVAWRTAFVQTRDKAAEEFIEQGDQQDAEPATEEVKPAEPAAPVEPCLTLLQKRMLEIDAELIDLNPRVREAQNLVDSLKDDLKEAKSDLDGLLEEQADLCNKLSVISEGGAYQPKLPFNDEPHPDVEDGKNRPHGTPALATVANELKKQKQEDPAKKAAVHDLGLTETMTDKLVDSGIHFIADLEERIRNANIGKFKWHDGITGVAKGGATKIEDALEAWRRENPVPCEDEDDDDEPVEVEAEATEEEPDTIKMPNQDLEWWCCECDHKWPQDGDNDQCLECENETGNELLGYFDCPDSNELGVVVRNFEEVKIIDQEKIKCLVRVYADIDSGWISSIDIQDEETPYMYSNTLSIEGHASSSRDAAIFNQLSRFIETCDVADSLAGTEIDEHLKGMDKSLDCDFFKCVNCDLMYAFDKDNPEKPHCPHCGAAEHTAIE</sequence>
<keyword evidence="4" id="KW-1185">Reference proteome</keyword>
<evidence type="ECO:0000256" key="2">
    <source>
        <dbReference type="SAM" id="MobiDB-lite"/>
    </source>
</evidence>
<evidence type="ECO:0000313" key="3">
    <source>
        <dbReference type="EMBL" id="QDV49584.1"/>
    </source>
</evidence>
<feature type="coiled-coil region" evidence="1">
    <location>
        <begin position="195"/>
        <end position="229"/>
    </location>
</feature>
<protein>
    <submittedName>
        <fullName evidence="3">Uncharacterized protein</fullName>
    </submittedName>
</protein>
<dbReference type="KEGG" id="gfm:Enr17x_16040"/>
<evidence type="ECO:0000256" key="1">
    <source>
        <dbReference type="SAM" id="Coils"/>
    </source>
</evidence>
<feature type="region of interest" description="Disordered" evidence="2">
    <location>
        <begin position="147"/>
        <end position="167"/>
    </location>
</feature>
<dbReference type="RefSeq" id="WP_145307456.1">
    <property type="nucleotide sequence ID" value="NZ_CP037452.1"/>
</dbReference>
<gene>
    <name evidence="3" type="ORF">Enr17x_16040</name>
</gene>
<feature type="compositionally biased region" description="Acidic residues" evidence="2">
    <location>
        <begin position="147"/>
        <end position="158"/>
    </location>
</feature>